<name>A0AAV1APD9_VICFA</name>
<evidence type="ECO:0000313" key="1">
    <source>
        <dbReference type="EMBL" id="CAI8611203.1"/>
    </source>
</evidence>
<reference evidence="1 2" key="1">
    <citation type="submission" date="2023-01" db="EMBL/GenBank/DDBJ databases">
        <authorList>
            <person name="Kreplak J."/>
        </authorList>
    </citation>
    <scope>NUCLEOTIDE SEQUENCE [LARGE SCALE GENOMIC DNA]</scope>
</reference>
<gene>
    <name evidence="1" type="ORF">VFH_IV218320</name>
</gene>
<dbReference type="EMBL" id="OX451739">
    <property type="protein sequence ID" value="CAI8611203.1"/>
    <property type="molecule type" value="Genomic_DNA"/>
</dbReference>
<accession>A0AAV1APD9</accession>
<sequence length="181" mass="20430">MNDTTFLSLRRRNFDAQPHLRFKSLFHRGHHLQSMIRLHSITARFDKINSPPSTASTRYASSLIFGVDSSCYISSSSNTIFDSTLLIRLRLQSRTSLQSHYHRVISLLPMFISDSLNSNEAHSKLFNLAFAQHQSSFSASSASSPALIHIQLPTIALNSQHVLGSFTMKSEMEGNKNTIRY</sequence>
<protein>
    <submittedName>
        <fullName evidence="1">Uncharacterized protein</fullName>
    </submittedName>
</protein>
<proteinExistence type="predicted"/>
<dbReference type="Proteomes" id="UP001157006">
    <property type="component" value="Chromosome 4"/>
</dbReference>
<organism evidence="1 2">
    <name type="scientific">Vicia faba</name>
    <name type="common">Broad bean</name>
    <name type="synonym">Faba vulgaris</name>
    <dbReference type="NCBI Taxonomy" id="3906"/>
    <lineage>
        <taxon>Eukaryota</taxon>
        <taxon>Viridiplantae</taxon>
        <taxon>Streptophyta</taxon>
        <taxon>Embryophyta</taxon>
        <taxon>Tracheophyta</taxon>
        <taxon>Spermatophyta</taxon>
        <taxon>Magnoliopsida</taxon>
        <taxon>eudicotyledons</taxon>
        <taxon>Gunneridae</taxon>
        <taxon>Pentapetalae</taxon>
        <taxon>rosids</taxon>
        <taxon>fabids</taxon>
        <taxon>Fabales</taxon>
        <taxon>Fabaceae</taxon>
        <taxon>Papilionoideae</taxon>
        <taxon>50 kb inversion clade</taxon>
        <taxon>NPAAA clade</taxon>
        <taxon>Hologalegina</taxon>
        <taxon>IRL clade</taxon>
        <taxon>Fabeae</taxon>
        <taxon>Vicia</taxon>
    </lineage>
</organism>
<dbReference type="AlphaFoldDB" id="A0AAV1APD9"/>
<keyword evidence="2" id="KW-1185">Reference proteome</keyword>
<evidence type="ECO:0000313" key="2">
    <source>
        <dbReference type="Proteomes" id="UP001157006"/>
    </source>
</evidence>